<keyword evidence="1" id="KW-1133">Transmembrane helix</keyword>
<feature type="transmembrane region" description="Helical" evidence="1">
    <location>
        <begin position="151"/>
        <end position="171"/>
    </location>
</feature>
<dbReference type="CDD" id="cd04051">
    <property type="entry name" value="C2_SRC2_like"/>
    <property type="match status" value="1"/>
</dbReference>
<protein>
    <submittedName>
        <fullName evidence="3">Putative C2 domain-containing protein</fullName>
    </submittedName>
</protein>
<dbReference type="InterPro" id="IPR035892">
    <property type="entry name" value="C2_domain_sf"/>
</dbReference>
<sequence>MMTTVYRTLELDIISAKDLKDVNLFSQMSVYAIVSILGDPLNPQITTTHIHRHAGRNPTWNIPVKFAVNESLAYYNRLSLEVKLISYRKFLPCSTIGKVRIPLKGLLDNPANAGFQLSYQVRKKRSRKSKGTLNLSYKFGDRFYAQVTTNVIKNDGLFIGMALCLAMFIILA</sequence>
<evidence type="ECO:0000256" key="1">
    <source>
        <dbReference type="SAM" id="Phobius"/>
    </source>
</evidence>
<keyword evidence="1" id="KW-0472">Membrane</keyword>
<dbReference type="Pfam" id="PF00168">
    <property type="entry name" value="C2"/>
    <property type="match status" value="1"/>
</dbReference>
<evidence type="ECO:0000259" key="2">
    <source>
        <dbReference type="PROSITE" id="PS50004"/>
    </source>
</evidence>
<dbReference type="AlphaFoldDB" id="A0A396JA76"/>
<evidence type="ECO:0000313" key="3">
    <source>
        <dbReference type="EMBL" id="RHN73318.1"/>
    </source>
</evidence>
<accession>A0A396JA76</accession>
<dbReference type="Proteomes" id="UP000265566">
    <property type="component" value="Chromosome 2"/>
</dbReference>
<dbReference type="GO" id="GO:0006952">
    <property type="term" value="P:defense response"/>
    <property type="evidence" value="ECO:0007669"/>
    <property type="project" value="InterPro"/>
</dbReference>
<keyword evidence="1" id="KW-0812">Transmembrane</keyword>
<proteinExistence type="predicted"/>
<reference evidence="3" key="1">
    <citation type="journal article" date="2018" name="Nat. Plants">
        <title>Whole-genome landscape of Medicago truncatula symbiotic genes.</title>
        <authorList>
            <person name="Pecrix Y."/>
            <person name="Gamas P."/>
            <person name="Carrere S."/>
        </authorList>
    </citation>
    <scope>NUCLEOTIDE SEQUENCE</scope>
    <source>
        <tissue evidence="3">Leaves</tissue>
    </source>
</reference>
<dbReference type="SMART" id="SM00239">
    <property type="entry name" value="C2"/>
    <property type="match status" value="1"/>
</dbReference>
<comment type="caution">
    <text evidence="3">The sequence shown here is derived from an EMBL/GenBank/DDBJ whole genome shotgun (WGS) entry which is preliminary data.</text>
</comment>
<dbReference type="SUPFAM" id="SSF49562">
    <property type="entry name" value="C2 domain (Calcium/lipid-binding domain, CaLB)"/>
    <property type="match status" value="1"/>
</dbReference>
<organism evidence="3">
    <name type="scientific">Medicago truncatula</name>
    <name type="common">Barrel medic</name>
    <name type="synonym">Medicago tribuloides</name>
    <dbReference type="NCBI Taxonomy" id="3880"/>
    <lineage>
        <taxon>Eukaryota</taxon>
        <taxon>Viridiplantae</taxon>
        <taxon>Streptophyta</taxon>
        <taxon>Embryophyta</taxon>
        <taxon>Tracheophyta</taxon>
        <taxon>Spermatophyta</taxon>
        <taxon>Magnoliopsida</taxon>
        <taxon>eudicotyledons</taxon>
        <taxon>Gunneridae</taxon>
        <taxon>Pentapetalae</taxon>
        <taxon>rosids</taxon>
        <taxon>fabids</taxon>
        <taxon>Fabales</taxon>
        <taxon>Fabaceae</taxon>
        <taxon>Papilionoideae</taxon>
        <taxon>50 kb inversion clade</taxon>
        <taxon>NPAAA clade</taxon>
        <taxon>Hologalegina</taxon>
        <taxon>IRL clade</taxon>
        <taxon>Trifolieae</taxon>
        <taxon>Medicago</taxon>
    </lineage>
</organism>
<gene>
    <name evidence="3" type="ORF">MtrunA17_Chr2g0297171</name>
</gene>
<dbReference type="Gramene" id="rna9119">
    <property type="protein sequence ID" value="RHN73318.1"/>
    <property type="gene ID" value="gene9119"/>
</dbReference>
<dbReference type="EMBL" id="PSQE01000002">
    <property type="protein sequence ID" value="RHN73318.1"/>
    <property type="molecule type" value="Genomic_DNA"/>
</dbReference>
<dbReference type="PANTHER" id="PTHR32246:SF100">
    <property type="entry name" value="PROTEIN SRC2"/>
    <property type="match status" value="1"/>
</dbReference>
<dbReference type="PROSITE" id="PS50004">
    <property type="entry name" value="C2"/>
    <property type="match status" value="1"/>
</dbReference>
<dbReference type="InterPro" id="IPR044750">
    <property type="entry name" value="C2_SRC2/BAP"/>
</dbReference>
<dbReference type="InterPro" id="IPR000008">
    <property type="entry name" value="C2_dom"/>
</dbReference>
<feature type="domain" description="C2" evidence="2">
    <location>
        <begin position="1"/>
        <end position="119"/>
    </location>
</feature>
<dbReference type="PANTHER" id="PTHR32246">
    <property type="entry name" value="INGRESSION PROTEIN FIC1"/>
    <property type="match status" value="1"/>
</dbReference>
<dbReference type="Gene3D" id="2.60.40.150">
    <property type="entry name" value="C2 domain"/>
    <property type="match status" value="1"/>
</dbReference>
<name>A0A396JA76_MEDTR</name>